<evidence type="ECO:0000259" key="4">
    <source>
        <dbReference type="PROSITE" id="PS50887"/>
    </source>
</evidence>
<dbReference type="SMART" id="SM00267">
    <property type="entry name" value="GGDEF"/>
    <property type="match status" value="1"/>
</dbReference>
<dbReference type="InterPro" id="IPR043128">
    <property type="entry name" value="Rev_trsase/Diguanyl_cyclase"/>
</dbReference>
<dbReference type="InterPro" id="IPR029787">
    <property type="entry name" value="Nucleotide_cyclase"/>
</dbReference>
<dbReference type="SUPFAM" id="SSF55073">
    <property type="entry name" value="Nucleotide cyclase"/>
    <property type="match status" value="1"/>
</dbReference>
<dbReference type="PROSITE" id="PS50887">
    <property type="entry name" value="GGDEF"/>
    <property type="match status" value="1"/>
</dbReference>
<feature type="domain" description="GGDEF" evidence="4">
    <location>
        <begin position="315"/>
        <end position="449"/>
    </location>
</feature>
<proteinExistence type="predicted"/>
<dbReference type="InterPro" id="IPR000014">
    <property type="entry name" value="PAS"/>
</dbReference>
<evidence type="ECO:0000313" key="6">
    <source>
        <dbReference type="Proteomes" id="UP000587002"/>
    </source>
</evidence>
<dbReference type="PROSITE" id="PS50113">
    <property type="entry name" value="PAC"/>
    <property type="match status" value="1"/>
</dbReference>
<evidence type="ECO:0000259" key="3">
    <source>
        <dbReference type="PROSITE" id="PS50883"/>
    </source>
</evidence>
<dbReference type="AlphaFoldDB" id="A0A853AKA5"/>
<name>A0A853AKA5_9PSEU</name>
<dbReference type="PROSITE" id="PS50883">
    <property type="entry name" value="EAL"/>
    <property type="match status" value="1"/>
</dbReference>
<dbReference type="InterPro" id="IPR000160">
    <property type="entry name" value="GGDEF_dom"/>
</dbReference>
<dbReference type="SUPFAM" id="SSF141868">
    <property type="entry name" value="EAL domain-like"/>
    <property type="match status" value="1"/>
</dbReference>
<keyword evidence="6" id="KW-1185">Reference proteome</keyword>
<comment type="caution">
    <text evidence="5">The sequence shown here is derived from an EMBL/GenBank/DDBJ whole genome shotgun (WGS) entry which is preliminary data.</text>
</comment>
<organism evidence="5 6">
    <name type="scientific">Saccharopolyspora hordei</name>
    <dbReference type="NCBI Taxonomy" id="1838"/>
    <lineage>
        <taxon>Bacteria</taxon>
        <taxon>Bacillati</taxon>
        <taxon>Actinomycetota</taxon>
        <taxon>Actinomycetes</taxon>
        <taxon>Pseudonocardiales</taxon>
        <taxon>Pseudonocardiaceae</taxon>
        <taxon>Saccharopolyspora</taxon>
    </lineage>
</organism>
<dbReference type="Gene3D" id="3.30.70.270">
    <property type="match status" value="1"/>
</dbReference>
<dbReference type="Gene3D" id="3.30.450.20">
    <property type="entry name" value="PAS domain"/>
    <property type="match status" value="1"/>
</dbReference>
<evidence type="ECO:0000313" key="5">
    <source>
        <dbReference type="EMBL" id="NYI83499.1"/>
    </source>
</evidence>
<dbReference type="Pfam" id="PF08448">
    <property type="entry name" value="PAS_4"/>
    <property type="match status" value="1"/>
</dbReference>
<dbReference type="CDD" id="cd01949">
    <property type="entry name" value="GGDEF"/>
    <property type="match status" value="1"/>
</dbReference>
<feature type="domain" description="PAC" evidence="2">
    <location>
        <begin position="232"/>
        <end position="284"/>
    </location>
</feature>
<evidence type="ECO:0000259" key="2">
    <source>
        <dbReference type="PROSITE" id="PS50113"/>
    </source>
</evidence>
<dbReference type="RefSeq" id="WP_179720011.1">
    <property type="nucleotide sequence ID" value="NZ_BAABFH010000001.1"/>
</dbReference>
<dbReference type="EMBL" id="JACCFJ010000001">
    <property type="protein sequence ID" value="NYI83499.1"/>
    <property type="molecule type" value="Genomic_DNA"/>
</dbReference>
<feature type="domain" description="EAL" evidence="3">
    <location>
        <begin position="458"/>
        <end position="715"/>
    </location>
</feature>
<dbReference type="NCBIfam" id="TIGR00229">
    <property type="entry name" value="sensory_box"/>
    <property type="match status" value="1"/>
</dbReference>
<dbReference type="SUPFAM" id="SSF55785">
    <property type="entry name" value="PYP-like sensor domain (PAS domain)"/>
    <property type="match status" value="1"/>
</dbReference>
<dbReference type="InterPro" id="IPR035965">
    <property type="entry name" value="PAS-like_dom_sf"/>
</dbReference>
<dbReference type="InterPro" id="IPR001633">
    <property type="entry name" value="EAL_dom"/>
</dbReference>
<dbReference type="InterPro" id="IPR000700">
    <property type="entry name" value="PAS-assoc_C"/>
</dbReference>
<dbReference type="PROSITE" id="PS50112">
    <property type="entry name" value="PAS"/>
    <property type="match status" value="1"/>
</dbReference>
<dbReference type="SMART" id="SM00091">
    <property type="entry name" value="PAS"/>
    <property type="match status" value="1"/>
</dbReference>
<dbReference type="InterPro" id="IPR035919">
    <property type="entry name" value="EAL_sf"/>
</dbReference>
<dbReference type="Pfam" id="PF00563">
    <property type="entry name" value="EAL"/>
    <property type="match status" value="1"/>
</dbReference>
<dbReference type="Gene3D" id="3.20.20.450">
    <property type="entry name" value="EAL domain"/>
    <property type="match status" value="1"/>
</dbReference>
<protein>
    <submittedName>
        <fullName evidence="5">Diguanylate cyclase (GGDEF)-like protein/PAS domain S-box-containing protein</fullName>
    </submittedName>
</protein>
<dbReference type="InterPro" id="IPR052155">
    <property type="entry name" value="Biofilm_reg_signaling"/>
</dbReference>
<dbReference type="PANTHER" id="PTHR44757:SF2">
    <property type="entry name" value="BIOFILM ARCHITECTURE MAINTENANCE PROTEIN MBAA"/>
    <property type="match status" value="1"/>
</dbReference>
<dbReference type="InterPro" id="IPR013656">
    <property type="entry name" value="PAS_4"/>
</dbReference>
<dbReference type="SMART" id="SM00052">
    <property type="entry name" value="EAL"/>
    <property type="match status" value="1"/>
</dbReference>
<dbReference type="PANTHER" id="PTHR44757">
    <property type="entry name" value="DIGUANYLATE CYCLASE DGCP"/>
    <property type="match status" value="1"/>
</dbReference>
<reference evidence="5 6" key="1">
    <citation type="submission" date="2020-07" db="EMBL/GenBank/DDBJ databases">
        <title>Sequencing the genomes of 1000 actinobacteria strains.</title>
        <authorList>
            <person name="Klenk H.-P."/>
        </authorList>
    </citation>
    <scope>NUCLEOTIDE SEQUENCE [LARGE SCALE GENOMIC DNA]</scope>
    <source>
        <strain evidence="5 6">DSM 44065</strain>
    </source>
</reference>
<accession>A0A853AKA5</accession>
<dbReference type="Pfam" id="PF00990">
    <property type="entry name" value="GGDEF"/>
    <property type="match status" value="1"/>
</dbReference>
<dbReference type="NCBIfam" id="TIGR00254">
    <property type="entry name" value="GGDEF"/>
    <property type="match status" value="1"/>
</dbReference>
<gene>
    <name evidence="5" type="ORF">HNR68_002129</name>
</gene>
<dbReference type="Proteomes" id="UP000587002">
    <property type="component" value="Unassembled WGS sequence"/>
</dbReference>
<dbReference type="CDD" id="cd01948">
    <property type="entry name" value="EAL"/>
    <property type="match status" value="1"/>
</dbReference>
<sequence length="717" mass="78846">MDEGTAAEPPGALVPQRRDAEWRANVARRWAAQLSTASYIPLARATVEQVLTELVDRVVAALDEPSAVDEIGREVGARLVEMHATGESSLPLSLNLLRDELVGRFGDDEVHRMLRLVAAIAAGYAAADRESTFVQQETLKKALLRSKLKADRELAASEARFSEVFTTTPIGIAITDLEGKFVQVNPAWEYVLGYQESALTSMTIHDLFHPEDAEYLSAAYRELAEGGGAKRLSDRKRLLRANGEEAWAYLAVSVLRGSDGAPGNFVTMVEDITELHMLQARFRYQALHDVLTGLPNRQYFFTRLEAALVNFPRESWMTLYHLGLDGFEVINDGLGYEVGDILIKTVARRLEQLVEGEEALVARFGGTEFAILVWQQEKTPAVPEVVQGINDLLAEPVYIGGQGIAASASVGVVQRRVADAEASHMLWAADVALRRAEAAGKRQWALFDPDRAPEEQIESRLAAVMPGGLEQGEFDVVYRPLMRLDGSGLVALEAGLRWDTAEGTTLDHDECLRLAERSGVTLSLRDWMLKTAWKQLLEWHADGLEVQLSLPLSPNQGQDPDLAAMVHRILDAGDLDPGRLRLCLPFAAISGDNEESRDNVRFLSNRGVRTSLHGFQGSPEELRLLRELPVDAVRLADELVAIVRDAEDPDVPEVQAVRNLVPLVRACGAELWVGGVRDEREAETWREMGCGVAAGPHFGDPVLSFDVPDTLPTPRGS</sequence>
<feature type="domain" description="PAS" evidence="1">
    <location>
        <begin position="157"/>
        <end position="227"/>
    </location>
</feature>
<dbReference type="CDD" id="cd00130">
    <property type="entry name" value="PAS"/>
    <property type="match status" value="1"/>
</dbReference>
<evidence type="ECO:0000259" key="1">
    <source>
        <dbReference type="PROSITE" id="PS50112"/>
    </source>
</evidence>